<accession>A0AAV0FP83</accession>
<evidence type="ECO:0000256" key="2">
    <source>
        <dbReference type="SAM" id="MobiDB-lite"/>
    </source>
</evidence>
<feature type="coiled-coil region" evidence="1">
    <location>
        <begin position="162"/>
        <end position="189"/>
    </location>
</feature>
<feature type="region of interest" description="Disordered" evidence="2">
    <location>
        <begin position="279"/>
        <end position="300"/>
    </location>
</feature>
<dbReference type="Proteomes" id="UP001152523">
    <property type="component" value="Unassembled WGS sequence"/>
</dbReference>
<sequence length="300" mass="34597">MSYENMDTNITSLESQISTLTSLIKEFILNSKAQDVETCNICMSHRHLTDFCPKLQEEYFERIDDDVGFQGKEPHMRYDPFSTSNMSTEDIILTLATNMTTMQQNIVEFQNETKSSILNLETQMSQIVEAVNRLEARDSGKLPSQIECDPKQQTFAITSTNEKAMQKEIQNAEEVEEEKDTELQLVNEEDKLSFKFKFLSLSSFEVSPSSLEALRESRKLEMENDISEISFKIEGSKNFSLTILHDNFFPFLPPHKSMKIWIFDPGKISKVESREIEHSYGGPRSENLKKINYHDPSLND</sequence>
<proteinExistence type="predicted"/>
<protein>
    <submittedName>
        <fullName evidence="3">Uncharacterized protein</fullName>
    </submittedName>
</protein>
<comment type="caution">
    <text evidence="3">The sequence shown here is derived from an EMBL/GenBank/DDBJ whole genome shotgun (WGS) entry which is preliminary data.</text>
</comment>
<evidence type="ECO:0000256" key="1">
    <source>
        <dbReference type="SAM" id="Coils"/>
    </source>
</evidence>
<keyword evidence="4" id="KW-1185">Reference proteome</keyword>
<evidence type="ECO:0000313" key="3">
    <source>
        <dbReference type="EMBL" id="CAH9137245.1"/>
    </source>
</evidence>
<name>A0AAV0FP83_9ASTE</name>
<reference evidence="3" key="1">
    <citation type="submission" date="2022-07" db="EMBL/GenBank/DDBJ databases">
        <authorList>
            <person name="Macas J."/>
            <person name="Novak P."/>
            <person name="Neumann P."/>
        </authorList>
    </citation>
    <scope>NUCLEOTIDE SEQUENCE</scope>
</reference>
<gene>
    <name evidence="3" type="ORF">CEPIT_LOCUS35884</name>
</gene>
<keyword evidence="1" id="KW-0175">Coiled coil</keyword>
<dbReference type="EMBL" id="CAMAPF010000999">
    <property type="protein sequence ID" value="CAH9137245.1"/>
    <property type="molecule type" value="Genomic_DNA"/>
</dbReference>
<evidence type="ECO:0000313" key="4">
    <source>
        <dbReference type="Proteomes" id="UP001152523"/>
    </source>
</evidence>
<dbReference type="AlphaFoldDB" id="A0AAV0FP83"/>
<organism evidence="3 4">
    <name type="scientific">Cuscuta epithymum</name>
    <dbReference type="NCBI Taxonomy" id="186058"/>
    <lineage>
        <taxon>Eukaryota</taxon>
        <taxon>Viridiplantae</taxon>
        <taxon>Streptophyta</taxon>
        <taxon>Embryophyta</taxon>
        <taxon>Tracheophyta</taxon>
        <taxon>Spermatophyta</taxon>
        <taxon>Magnoliopsida</taxon>
        <taxon>eudicotyledons</taxon>
        <taxon>Gunneridae</taxon>
        <taxon>Pentapetalae</taxon>
        <taxon>asterids</taxon>
        <taxon>lamiids</taxon>
        <taxon>Solanales</taxon>
        <taxon>Convolvulaceae</taxon>
        <taxon>Cuscuteae</taxon>
        <taxon>Cuscuta</taxon>
        <taxon>Cuscuta subgen. Cuscuta</taxon>
    </lineage>
</organism>